<keyword evidence="3" id="KW-0418">Kinase</keyword>
<evidence type="ECO:0000256" key="1">
    <source>
        <dbReference type="SAM" id="Phobius"/>
    </source>
</evidence>
<protein>
    <submittedName>
        <fullName evidence="3">Histidine kinase</fullName>
    </submittedName>
</protein>
<dbReference type="EMBL" id="JAVTTO010000002">
    <property type="protein sequence ID" value="MDT7831603.1"/>
    <property type="molecule type" value="Genomic_DNA"/>
</dbReference>
<keyword evidence="1" id="KW-0812">Transmembrane</keyword>
<dbReference type="RefSeq" id="WP_349240863.1">
    <property type="nucleotide sequence ID" value="NZ_JAVTTO010000002.1"/>
</dbReference>
<evidence type="ECO:0000313" key="3">
    <source>
        <dbReference type="EMBL" id="MDT7831603.1"/>
    </source>
</evidence>
<dbReference type="Pfam" id="PF06580">
    <property type="entry name" value="His_kinase"/>
    <property type="match status" value="1"/>
</dbReference>
<dbReference type="InterPro" id="IPR010559">
    <property type="entry name" value="Sig_transdc_His_kin_internal"/>
</dbReference>
<dbReference type="InterPro" id="IPR050640">
    <property type="entry name" value="Bact_2-comp_sensor_kinase"/>
</dbReference>
<feature type="transmembrane region" description="Helical" evidence="1">
    <location>
        <begin position="92"/>
        <end position="111"/>
    </location>
</feature>
<organism evidence="3 4">
    <name type="scientific">Asprobacillus argus</name>
    <dbReference type="NCBI Taxonomy" id="3076534"/>
    <lineage>
        <taxon>Bacteria</taxon>
        <taxon>Pseudomonadati</taxon>
        <taxon>Bacteroidota</taxon>
        <taxon>Flavobacteriia</taxon>
        <taxon>Flavobacteriales</taxon>
        <taxon>Flavobacteriaceae</taxon>
        <taxon>Asprobacillus</taxon>
    </lineage>
</organism>
<gene>
    <name evidence="3" type="ORF">RQM59_04385</name>
</gene>
<feature type="transmembrane region" description="Helical" evidence="1">
    <location>
        <begin position="12"/>
        <end position="38"/>
    </location>
</feature>
<keyword evidence="1" id="KW-0472">Membrane</keyword>
<reference evidence="3 4" key="1">
    <citation type="submission" date="2023-09" db="EMBL/GenBank/DDBJ databases">
        <title>Novel taxa isolated from Blanes Bay.</title>
        <authorList>
            <person name="Rey-Velasco X."/>
            <person name="Lucena T."/>
        </authorList>
    </citation>
    <scope>NUCLEOTIDE SEQUENCE [LARGE SCALE GENOMIC DNA]</scope>
    <source>
        <strain evidence="3 4">S356</strain>
    </source>
</reference>
<dbReference type="GO" id="GO:0016301">
    <property type="term" value="F:kinase activity"/>
    <property type="evidence" value="ECO:0007669"/>
    <property type="project" value="UniProtKB-KW"/>
</dbReference>
<keyword evidence="3" id="KW-0808">Transferase</keyword>
<sequence length="318" mass="37490">MFHFEEVETSSPVISSLVLTFLDLLFYSIVFYCNFYLLIPRVLKTYGVPIYVITIIPLLLIVFNLGILSPLFENVDLNGNYFSDFDMFVEAFFYLADLSIFVVVSLSYWYFKQHRIEKEKALHYQNEKLHAQLQFLRSQISPHFLFNSLNNIYSLIIQKDDNASLMVEKIADMLRYIIYEGKNKKVSMNKEIMLVENYIDLQYLKKMKNVELIEYTRTGDFSQKEIVPLLLMNCVENCFKHSNLETNPKAVLHINVAEENNKLILHTRNSYTSKPTQKNKNSFQYLKQQLNHHYPNRHSFSTSDKKGVFTFELTLDLV</sequence>
<proteinExistence type="predicted"/>
<keyword evidence="1" id="KW-1133">Transmembrane helix</keyword>
<name>A0ABU3LDD0_9FLAO</name>
<dbReference type="PANTHER" id="PTHR34220:SF7">
    <property type="entry name" value="SENSOR HISTIDINE KINASE YPDA"/>
    <property type="match status" value="1"/>
</dbReference>
<feature type="domain" description="Signal transduction histidine kinase internal region" evidence="2">
    <location>
        <begin position="131"/>
        <end position="205"/>
    </location>
</feature>
<accession>A0ABU3LDD0</accession>
<evidence type="ECO:0000259" key="2">
    <source>
        <dbReference type="Pfam" id="PF06580"/>
    </source>
</evidence>
<evidence type="ECO:0000313" key="4">
    <source>
        <dbReference type="Proteomes" id="UP001257277"/>
    </source>
</evidence>
<keyword evidence="4" id="KW-1185">Reference proteome</keyword>
<feature type="transmembrane region" description="Helical" evidence="1">
    <location>
        <begin position="50"/>
        <end position="72"/>
    </location>
</feature>
<comment type="caution">
    <text evidence="3">The sequence shown here is derived from an EMBL/GenBank/DDBJ whole genome shotgun (WGS) entry which is preliminary data.</text>
</comment>
<dbReference type="PANTHER" id="PTHR34220">
    <property type="entry name" value="SENSOR HISTIDINE KINASE YPDA"/>
    <property type="match status" value="1"/>
</dbReference>
<dbReference type="Proteomes" id="UP001257277">
    <property type="component" value="Unassembled WGS sequence"/>
</dbReference>